<evidence type="ECO:0000256" key="1">
    <source>
        <dbReference type="ARBA" id="ARBA00007469"/>
    </source>
</evidence>
<dbReference type="Proteomes" id="UP000827549">
    <property type="component" value="Chromosome 3"/>
</dbReference>
<dbReference type="GeneID" id="87807147"/>
<dbReference type="RefSeq" id="XP_062626418.1">
    <property type="nucleotide sequence ID" value="XM_062770436.1"/>
</dbReference>
<dbReference type="GO" id="GO:0003723">
    <property type="term" value="F:RNA binding"/>
    <property type="evidence" value="ECO:0007669"/>
    <property type="project" value="InterPro"/>
</dbReference>
<name>A0AAF0Y9S0_9TREE</name>
<reference evidence="5" key="1">
    <citation type="submission" date="2023-10" db="EMBL/GenBank/DDBJ databases">
        <authorList>
            <person name="Noh H."/>
        </authorList>
    </citation>
    <scope>NUCLEOTIDE SEQUENCE</scope>
    <source>
        <strain evidence="5">DUCC4014</strain>
    </source>
</reference>
<dbReference type="EMBL" id="CP086716">
    <property type="protein sequence ID" value="WOO80386.1"/>
    <property type="molecule type" value="Genomic_DNA"/>
</dbReference>
<protein>
    <recommendedName>
        <fullName evidence="2">ribonuclease T2</fullName>
        <ecNumber evidence="2">4.6.1.19</ecNumber>
    </recommendedName>
</protein>
<dbReference type="EC" id="4.6.1.19" evidence="2"/>
<gene>
    <name evidence="5" type="primary">RNTR</name>
    <name evidence="5" type="ORF">LOC62_03G003906</name>
</gene>
<comment type="similarity">
    <text evidence="1 3">Belongs to the RNase T2 family.</text>
</comment>
<dbReference type="Gene3D" id="3.90.730.10">
    <property type="entry name" value="Ribonuclease T2-like"/>
    <property type="match status" value="1"/>
</dbReference>
<dbReference type="InterPro" id="IPR001568">
    <property type="entry name" value="RNase_T2-like"/>
</dbReference>
<evidence type="ECO:0000313" key="6">
    <source>
        <dbReference type="Proteomes" id="UP000827549"/>
    </source>
</evidence>
<organism evidence="5 6">
    <name type="scientific">Vanrija pseudolonga</name>
    <dbReference type="NCBI Taxonomy" id="143232"/>
    <lineage>
        <taxon>Eukaryota</taxon>
        <taxon>Fungi</taxon>
        <taxon>Dikarya</taxon>
        <taxon>Basidiomycota</taxon>
        <taxon>Agaricomycotina</taxon>
        <taxon>Tremellomycetes</taxon>
        <taxon>Trichosporonales</taxon>
        <taxon>Trichosporonaceae</taxon>
        <taxon>Vanrija</taxon>
    </lineage>
</organism>
<evidence type="ECO:0000313" key="5">
    <source>
        <dbReference type="EMBL" id="WOO80386.1"/>
    </source>
</evidence>
<accession>A0AAF0Y9S0</accession>
<dbReference type="PANTHER" id="PTHR11240">
    <property type="entry name" value="RIBONUCLEASE T2"/>
    <property type="match status" value="1"/>
</dbReference>
<dbReference type="SUPFAM" id="SSF55895">
    <property type="entry name" value="Ribonuclease Rh-like"/>
    <property type="match status" value="1"/>
</dbReference>
<dbReference type="PROSITE" id="PS00531">
    <property type="entry name" value="RNASE_T2_2"/>
    <property type="match status" value="1"/>
</dbReference>
<sequence>MDFWCGSEGRQTNTITTMVALPLAVGFAALAALGASPAAALASDNHTCAILPQYYSCEVPTSEVHYDTCCTPVQGLVLVTQFWDTYTGLEAQGSVLPKDSWTWHGLWPDHCDGTYGQYCDLKRQYDPTPSPKTVTGLANGTVVPPWTGGDVISPLLEKYGKFDLLAYINKYWKSQGSPDWTFWQHEFSKHATCFSTYDVGNDGTNDCYGPEYANATEASIIEFVESVARSQNKYPTWQWLAAANIKPSNQTGYDLATLQDTLTKASGAVPYLGCQGKTRQQLSEVWYYSHSLGRPQDVNYKPIDQVGKSNCNTTAPIWYYEPSVGSVEGSQPGQPGQGGNGTAPGGGQGGNGNNTCGWSNVFCDMISAGSGTLELELTDPAIESAAVITRFIAITRSGKVDMDTWRLKGLANLALFLKKYDCPAAIELLFAHVKSSPAGIIKTFILGAVLDDPERRHWKTGRSTSRNVTCLTLTLSCHPSCHCNKPGRRKKSEFKDALANTRASKGSIFNTATLPMEWVSLIPLEYRWALDRAWLDIGDNDSLPVKFALLLQDAKASDTTTPQRTLFLGMAPKRTIAPSDGDQDNTKKQRVMLYHTWQSGNFTLVSSDDVTFRLDTHYLQSASAFFRDMLSVASGPQTVTLTDPETETAAVVNAFLTLITTNTANRNVITNELAHTANLVRFLLKYDCGPVLNVLALHLHRVVHYAGPENGLQWFLIGALMEDVDLCIAAIDECTCDVRTASGGIQRQVHPSFNPLTMSHEVASQIPFTYYWALCLNPQNMSHFFFELIPYDYLWALDRAWGAKPKELDYLYLQFDKFIKAAKASRSASGKSTDISY</sequence>
<dbReference type="GO" id="GO:0005576">
    <property type="term" value="C:extracellular region"/>
    <property type="evidence" value="ECO:0007669"/>
    <property type="project" value="TreeGrafter"/>
</dbReference>
<evidence type="ECO:0000256" key="4">
    <source>
        <dbReference type="SAM" id="MobiDB-lite"/>
    </source>
</evidence>
<dbReference type="GO" id="GO:0033897">
    <property type="term" value="F:ribonuclease T2 activity"/>
    <property type="evidence" value="ECO:0007669"/>
    <property type="project" value="UniProtKB-EC"/>
</dbReference>
<dbReference type="InterPro" id="IPR033130">
    <property type="entry name" value="RNase_T2_His_AS_2"/>
</dbReference>
<feature type="region of interest" description="Disordered" evidence="4">
    <location>
        <begin position="326"/>
        <end position="350"/>
    </location>
</feature>
<dbReference type="InterPro" id="IPR036430">
    <property type="entry name" value="RNase_T2-like_sf"/>
</dbReference>
<dbReference type="PANTHER" id="PTHR11240:SF17">
    <property type="entry name" value="RIBONUCLEASE T2"/>
    <property type="match status" value="1"/>
</dbReference>
<dbReference type="AlphaFoldDB" id="A0AAF0Y9S0"/>
<feature type="compositionally biased region" description="Gly residues" evidence="4">
    <location>
        <begin position="335"/>
        <end position="350"/>
    </location>
</feature>
<evidence type="ECO:0000256" key="2">
    <source>
        <dbReference type="ARBA" id="ARBA00012571"/>
    </source>
</evidence>
<dbReference type="GO" id="GO:0006401">
    <property type="term" value="P:RNA catabolic process"/>
    <property type="evidence" value="ECO:0007669"/>
    <property type="project" value="TreeGrafter"/>
</dbReference>
<keyword evidence="6" id="KW-1185">Reference proteome</keyword>
<dbReference type="Pfam" id="PF00445">
    <property type="entry name" value="Ribonuclease_T2"/>
    <property type="match status" value="1"/>
</dbReference>
<proteinExistence type="inferred from homology"/>
<evidence type="ECO:0000256" key="3">
    <source>
        <dbReference type="RuleBase" id="RU004328"/>
    </source>
</evidence>